<sequence length="69" mass="6874">HPAGQSKAGGAATTDAGTQAGNVGTGAPIRSDRGHAARPGYRAQPRGPRPARRPGGHALHRKALFGGDA</sequence>
<feature type="non-terminal residue" evidence="2">
    <location>
        <position position="1"/>
    </location>
</feature>
<name>A0A699VJA5_TANCI</name>
<feature type="compositionally biased region" description="Low complexity" evidence="1">
    <location>
        <begin position="37"/>
        <end position="46"/>
    </location>
</feature>
<organism evidence="2">
    <name type="scientific">Tanacetum cinerariifolium</name>
    <name type="common">Dalmatian daisy</name>
    <name type="synonym">Chrysanthemum cinerariifolium</name>
    <dbReference type="NCBI Taxonomy" id="118510"/>
    <lineage>
        <taxon>Eukaryota</taxon>
        <taxon>Viridiplantae</taxon>
        <taxon>Streptophyta</taxon>
        <taxon>Embryophyta</taxon>
        <taxon>Tracheophyta</taxon>
        <taxon>Spermatophyta</taxon>
        <taxon>Magnoliopsida</taxon>
        <taxon>eudicotyledons</taxon>
        <taxon>Gunneridae</taxon>
        <taxon>Pentapetalae</taxon>
        <taxon>asterids</taxon>
        <taxon>campanulids</taxon>
        <taxon>Asterales</taxon>
        <taxon>Asteraceae</taxon>
        <taxon>Asteroideae</taxon>
        <taxon>Anthemideae</taxon>
        <taxon>Anthemidinae</taxon>
        <taxon>Tanacetum</taxon>
    </lineage>
</organism>
<evidence type="ECO:0000256" key="1">
    <source>
        <dbReference type="SAM" id="MobiDB-lite"/>
    </source>
</evidence>
<gene>
    <name evidence="2" type="ORF">Tci_907594</name>
</gene>
<feature type="compositionally biased region" description="Low complexity" evidence="1">
    <location>
        <begin position="8"/>
        <end position="21"/>
    </location>
</feature>
<protein>
    <submittedName>
        <fullName evidence="2">Uncharacterized protein</fullName>
    </submittedName>
</protein>
<evidence type="ECO:0000313" key="2">
    <source>
        <dbReference type="EMBL" id="GFD35625.1"/>
    </source>
</evidence>
<feature type="region of interest" description="Disordered" evidence="1">
    <location>
        <begin position="1"/>
        <end position="69"/>
    </location>
</feature>
<comment type="caution">
    <text evidence="2">The sequence shown here is derived from an EMBL/GenBank/DDBJ whole genome shotgun (WGS) entry which is preliminary data.</text>
</comment>
<accession>A0A699VJA5</accession>
<proteinExistence type="predicted"/>
<dbReference type="AlphaFoldDB" id="A0A699VJA5"/>
<reference evidence="2" key="1">
    <citation type="journal article" date="2019" name="Sci. Rep.">
        <title>Draft genome of Tanacetum cinerariifolium, the natural source of mosquito coil.</title>
        <authorList>
            <person name="Yamashiro T."/>
            <person name="Shiraishi A."/>
            <person name="Satake H."/>
            <person name="Nakayama K."/>
        </authorList>
    </citation>
    <scope>NUCLEOTIDE SEQUENCE</scope>
</reference>
<feature type="compositionally biased region" description="Basic residues" evidence="1">
    <location>
        <begin position="49"/>
        <end position="63"/>
    </location>
</feature>
<dbReference type="EMBL" id="BKCJ011461082">
    <property type="protein sequence ID" value="GFD35625.1"/>
    <property type="molecule type" value="Genomic_DNA"/>
</dbReference>